<dbReference type="Proteomes" id="UP000772434">
    <property type="component" value="Unassembled WGS sequence"/>
</dbReference>
<dbReference type="Gene3D" id="3.80.10.10">
    <property type="entry name" value="Ribonuclease Inhibitor"/>
    <property type="match status" value="1"/>
</dbReference>
<evidence type="ECO:0000313" key="2">
    <source>
        <dbReference type="Proteomes" id="UP000772434"/>
    </source>
</evidence>
<dbReference type="OrthoDB" id="3266451at2759"/>
<accession>A0A9P5PWS6</accession>
<evidence type="ECO:0000313" key="1">
    <source>
        <dbReference type="EMBL" id="KAF9069490.1"/>
    </source>
</evidence>
<organism evidence="1 2">
    <name type="scientific">Rhodocollybia butyracea</name>
    <dbReference type="NCBI Taxonomy" id="206335"/>
    <lineage>
        <taxon>Eukaryota</taxon>
        <taxon>Fungi</taxon>
        <taxon>Dikarya</taxon>
        <taxon>Basidiomycota</taxon>
        <taxon>Agaricomycotina</taxon>
        <taxon>Agaricomycetes</taxon>
        <taxon>Agaricomycetidae</taxon>
        <taxon>Agaricales</taxon>
        <taxon>Marasmiineae</taxon>
        <taxon>Omphalotaceae</taxon>
        <taxon>Rhodocollybia</taxon>
    </lineage>
</organism>
<comment type="caution">
    <text evidence="1">The sequence shown here is derived from an EMBL/GenBank/DDBJ whole genome shotgun (WGS) entry which is preliminary data.</text>
</comment>
<reference evidence="1" key="1">
    <citation type="submission" date="2020-11" db="EMBL/GenBank/DDBJ databases">
        <authorList>
            <consortium name="DOE Joint Genome Institute"/>
            <person name="Ahrendt S."/>
            <person name="Riley R."/>
            <person name="Andreopoulos W."/>
            <person name="Labutti K."/>
            <person name="Pangilinan J."/>
            <person name="Ruiz-Duenas F.J."/>
            <person name="Barrasa J.M."/>
            <person name="Sanchez-Garcia M."/>
            <person name="Camarero S."/>
            <person name="Miyauchi S."/>
            <person name="Serrano A."/>
            <person name="Linde D."/>
            <person name="Babiker R."/>
            <person name="Drula E."/>
            <person name="Ayuso-Fernandez I."/>
            <person name="Pacheco R."/>
            <person name="Padilla G."/>
            <person name="Ferreira P."/>
            <person name="Barriuso J."/>
            <person name="Kellner H."/>
            <person name="Castanera R."/>
            <person name="Alfaro M."/>
            <person name="Ramirez L."/>
            <person name="Pisabarro A.G."/>
            <person name="Kuo A."/>
            <person name="Tritt A."/>
            <person name="Lipzen A."/>
            <person name="He G."/>
            <person name="Yan M."/>
            <person name="Ng V."/>
            <person name="Cullen D."/>
            <person name="Martin F."/>
            <person name="Rosso M.-N."/>
            <person name="Henrissat B."/>
            <person name="Hibbett D."/>
            <person name="Martinez A.T."/>
            <person name="Grigoriev I.V."/>
        </authorList>
    </citation>
    <scope>NUCLEOTIDE SEQUENCE</scope>
    <source>
        <strain evidence="1">AH 40177</strain>
    </source>
</reference>
<gene>
    <name evidence="1" type="ORF">BDP27DRAFT_1420945</name>
</gene>
<dbReference type="SUPFAM" id="SSF52047">
    <property type="entry name" value="RNI-like"/>
    <property type="match status" value="1"/>
</dbReference>
<keyword evidence="2" id="KW-1185">Reference proteome</keyword>
<name>A0A9P5PWS6_9AGAR</name>
<evidence type="ECO:0008006" key="3">
    <source>
        <dbReference type="Google" id="ProtNLM"/>
    </source>
</evidence>
<protein>
    <recommendedName>
        <fullName evidence="3">F-box domain-containing protein</fullName>
    </recommendedName>
</protein>
<proteinExistence type="predicted"/>
<dbReference type="EMBL" id="JADNRY010000050">
    <property type="protein sequence ID" value="KAF9069490.1"/>
    <property type="molecule type" value="Genomic_DNA"/>
</dbReference>
<dbReference type="AlphaFoldDB" id="A0A9P5PWS6"/>
<sequence>MPLCSSCGENAFIPRVSVDLPALRNRMRTEYGPASVQPDEVATILRNTERLQQYALQVQSLLSPVRRVPDEILQCIFYDSCDMNEFIVVDANLRVPVAASKALRSKPAMVLSAVCSRWRRNALAMPAIWSRISLQWKIPTRSPLAYDKDNNAEFLFPLYNFVDRSQQSPMTVRLSVDSPGSGILLKQFLGQVAHWKHFSFHSNNQYFDELLDFPSVSFPVLNSLYVLSVGITNRELAPFIGASPNLKLLSVQACVYRDFPCSQLSHLTLDLFEQSDILCLFDRHPNLVSLDLTGSLFSNMPRTVPNVGSSSKLETLTVRQCEDMEPDAD</sequence>
<dbReference type="InterPro" id="IPR032675">
    <property type="entry name" value="LRR_dom_sf"/>
</dbReference>